<dbReference type="Pfam" id="PF10609">
    <property type="entry name" value="ParA"/>
    <property type="match status" value="1"/>
</dbReference>
<dbReference type="Gene3D" id="3.40.50.300">
    <property type="entry name" value="P-loop containing nucleotide triphosphate hydrolases"/>
    <property type="match status" value="1"/>
</dbReference>
<keyword evidence="1 3" id="KW-0547">Nucleotide-binding</keyword>
<dbReference type="InterPro" id="IPR027417">
    <property type="entry name" value="P-loop_NTPase"/>
</dbReference>
<dbReference type="PANTHER" id="PTHR43384">
    <property type="entry name" value="SEPTUM SITE-DETERMINING PROTEIN MIND HOMOLOG, CHLOROPLASTIC-RELATED"/>
    <property type="match status" value="1"/>
</dbReference>
<proteinExistence type="predicted"/>
<dbReference type="GO" id="GO:0009898">
    <property type="term" value="C:cytoplasmic side of plasma membrane"/>
    <property type="evidence" value="ECO:0007669"/>
    <property type="project" value="TreeGrafter"/>
</dbReference>
<dbReference type="Proteomes" id="UP000604391">
    <property type="component" value="Unassembled WGS sequence"/>
</dbReference>
<dbReference type="GO" id="GO:0051782">
    <property type="term" value="P:negative regulation of cell division"/>
    <property type="evidence" value="ECO:0007669"/>
    <property type="project" value="TreeGrafter"/>
</dbReference>
<dbReference type="NCBIfam" id="TIGR01969">
    <property type="entry name" value="minD_arch"/>
    <property type="match status" value="1"/>
</dbReference>
<evidence type="ECO:0000256" key="1">
    <source>
        <dbReference type="ARBA" id="ARBA00022741"/>
    </source>
</evidence>
<feature type="binding site" evidence="3">
    <location>
        <begin position="11"/>
        <end position="18"/>
    </location>
    <ligand>
        <name>ATP</name>
        <dbReference type="ChEBI" id="CHEBI:30616"/>
    </ligand>
</feature>
<comment type="caution">
    <text evidence="4">The sequence shown here is derived from an EMBL/GenBank/DDBJ whole genome shotgun (WGS) entry which is preliminary data.</text>
</comment>
<dbReference type="GO" id="GO:0005524">
    <property type="term" value="F:ATP binding"/>
    <property type="evidence" value="ECO:0007669"/>
    <property type="project" value="UniProtKB-KW"/>
</dbReference>
<dbReference type="AlphaFoldDB" id="A0A832XG44"/>
<sequence>MTRIMAIAAGKGGVGKTTTTVNLGSALAKLGKNVIIVDTNLTTPNVGLHLGMHGKMTTLNDVLEGNANIIDAIHIHESGMRVIPAGLHMRYLKTTNPNRIWDTVLDLFGSADFVLLDTPAGLEEGAKAVLNAGEEVLIVTNPEIPALTDALKTVRMAYESGAYVVGAVINKYRKDPKALRKEEIEAMLDLPVIGIIPHDDEVRKSIQAKNPVVLRKPKSPGAMAYKRLASELAGVEYTVPAEGLPVVNALKRMFGV</sequence>
<dbReference type="InterPro" id="IPR033756">
    <property type="entry name" value="YlxH/NBP35"/>
</dbReference>
<dbReference type="InterPro" id="IPR025501">
    <property type="entry name" value="MinD_FleN"/>
</dbReference>
<dbReference type="InterPro" id="IPR050625">
    <property type="entry name" value="ParA/MinD_ATPase"/>
</dbReference>
<evidence type="ECO:0000256" key="2">
    <source>
        <dbReference type="ARBA" id="ARBA00022840"/>
    </source>
</evidence>
<protein>
    <submittedName>
        <fullName evidence="4">P-loop NTPase</fullName>
    </submittedName>
</protein>
<reference evidence="4 5" key="1">
    <citation type="journal article" name="Nat. Commun.">
        <title>Undinarchaeota illuminate DPANN phylogeny and the impact of gene transfer on archaeal evolution.</title>
        <authorList>
            <person name="Dombrowski N."/>
            <person name="Williams T.A."/>
            <person name="Sun J."/>
            <person name="Woodcroft B.J."/>
            <person name="Lee J.H."/>
            <person name="Minh B.Q."/>
            <person name="Rinke C."/>
            <person name="Spang A."/>
        </authorList>
    </citation>
    <scope>NUCLEOTIDE SEQUENCE [LARGE SCALE GENOMIC DNA]</scope>
    <source>
        <strain evidence="4">MAG_bin17</strain>
    </source>
</reference>
<keyword evidence="5" id="KW-1185">Reference proteome</keyword>
<dbReference type="InterPro" id="IPR010224">
    <property type="entry name" value="MinD_archaea"/>
</dbReference>
<dbReference type="PIRSF" id="PIRSF003092">
    <property type="entry name" value="MinD"/>
    <property type="match status" value="1"/>
</dbReference>
<organism evidence="4 5">
    <name type="scientific">Candidatus Undinarchaeum marinum</name>
    <dbReference type="NCBI Taxonomy" id="2756141"/>
    <lineage>
        <taxon>Archaea</taxon>
        <taxon>Candidatus Undinarchaeota</taxon>
        <taxon>Candidatus Undinarchaeia</taxon>
        <taxon>Candidatus Undinarchaeales</taxon>
        <taxon>Candidatus Undinarchaeaceae</taxon>
        <taxon>Candidatus Undinarchaeum</taxon>
    </lineage>
</organism>
<keyword evidence="2 3" id="KW-0067">ATP-binding</keyword>
<accession>A0A832XG44</accession>
<dbReference type="GO" id="GO:0005829">
    <property type="term" value="C:cytosol"/>
    <property type="evidence" value="ECO:0007669"/>
    <property type="project" value="TreeGrafter"/>
</dbReference>
<dbReference type="GO" id="GO:0016887">
    <property type="term" value="F:ATP hydrolysis activity"/>
    <property type="evidence" value="ECO:0007669"/>
    <property type="project" value="TreeGrafter"/>
</dbReference>
<gene>
    <name evidence="4" type="ORF">H1011_03090</name>
</gene>
<name>A0A832XG44_9ARCH</name>
<evidence type="ECO:0000313" key="4">
    <source>
        <dbReference type="EMBL" id="HIJ99783.1"/>
    </source>
</evidence>
<dbReference type="SUPFAM" id="SSF52540">
    <property type="entry name" value="P-loop containing nucleoside triphosphate hydrolases"/>
    <property type="match status" value="1"/>
</dbReference>
<dbReference type="PANTHER" id="PTHR43384:SF10">
    <property type="entry name" value="ATPASE INVOLVED IN CHROMOSOME PARTITIONING, PARA_MIND FAMILY"/>
    <property type="match status" value="1"/>
</dbReference>
<evidence type="ECO:0000256" key="3">
    <source>
        <dbReference type="PIRSR" id="PIRSR003092-1"/>
    </source>
</evidence>
<dbReference type="EMBL" id="DVAD01000015">
    <property type="protein sequence ID" value="HIJ99783.1"/>
    <property type="molecule type" value="Genomic_DNA"/>
</dbReference>
<evidence type="ECO:0000313" key="5">
    <source>
        <dbReference type="Proteomes" id="UP000604391"/>
    </source>
</evidence>